<dbReference type="InterPro" id="IPR012147">
    <property type="entry name" value="P_Ac_Bu_trans"/>
</dbReference>
<keyword evidence="6 10" id="KW-0808">Transferase</keyword>
<evidence type="ECO:0000256" key="1">
    <source>
        <dbReference type="ARBA" id="ARBA00000705"/>
    </source>
</evidence>
<dbReference type="PANTHER" id="PTHR43356">
    <property type="entry name" value="PHOSPHATE ACETYLTRANSFERASE"/>
    <property type="match status" value="1"/>
</dbReference>
<feature type="domain" description="Phosphate acetyl/butaryl transferase" evidence="9">
    <location>
        <begin position="3"/>
        <end position="325"/>
    </location>
</feature>
<organism evidence="10 13">
    <name type="scientific">Dorea longicatena</name>
    <dbReference type="NCBI Taxonomy" id="88431"/>
    <lineage>
        <taxon>Bacteria</taxon>
        <taxon>Bacillati</taxon>
        <taxon>Bacillota</taxon>
        <taxon>Clostridia</taxon>
        <taxon>Lachnospirales</taxon>
        <taxon>Lachnospiraceae</taxon>
        <taxon>Dorea</taxon>
    </lineage>
</organism>
<evidence type="ECO:0000256" key="3">
    <source>
        <dbReference type="ARBA" id="ARBA00005656"/>
    </source>
</evidence>
<proteinExistence type="inferred from homology"/>
<evidence type="ECO:0000256" key="2">
    <source>
        <dbReference type="ARBA" id="ARBA00004989"/>
    </source>
</evidence>
<dbReference type="PIRSF" id="PIRSF000428">
    <property type="entry name" value="P_Ac_trans"/>
    <property type="match status" value="1"/>
</dbReference>
<evidence type="ECO:0000256" key="8">
    <source>
        <dbReference type="ARBA" id="ARBA00031108"/>
    </source>
</evidence>
<evidence type="ECO:0000256" key="4">
    <source>
        <dbReference type="ARBA" id="ARBA00012707"/>
    </source>
</evidence>
<reference evidence="12" key="4">
    <citation type="submission" date="2020-02" db="EMBL/GenBank/DDBJ databases">
        <authorList>
            <person name="Littmann E."/>
            <person name="Sorbara M."/>
        </authorList>
    </citation>
    <scope>NUCLEOTIDE SEQUENCE</scope>
    <source>
        <strain evidence="12">MSK.10.16</strain>
    </source>
</reference>
<dbReference type="Proteomes" id="UP000724058">
    <property type="component" value="Unassembled WGS sequence"/>
</dbReference>
<dbReference type="InterPro" id="IPR050500">
    <property type="entry name" value="Phos_Acetyltrans/Butyryltrans"/>
</dbReference>
<sequence length="331" mass="35319">MGFIDEIKAKAKSCKKTIVLPESEDIRTYEAAEAILKEGTANLILIGSEEEIAKNKGDFDITGATIVDPATYEKTDEYVATLVELRKKKGMTEEQAREILLTNYLYYGVMMVKMKDADGMVSGACHSTADTLRPCLQILKTKPGTKLVSAFFVMVVPDCDMGENGTFVFADCGLNQNPTSEELAAIAQSSAESFKQLVGADPRVAMLSYSTMGSAKHDDVTKVQEAVKIAKAENPDLMLDGEMQLDAALVPSVGAAKAPGSQVAGKANTLIFPNLDAGNIGYKLVQRLAKAEAYGPMTQGIAAPVNDLSRGCSAKDIEGVVAITAVQCQNQ</sequence>
<dbReference type="InterPro" id="IPR042113">
    <property type="entry name" value="P_AcTrfase_dom1"/>
</dbReference>
<dbReference type="PANTHER" id="PTHR43356:SF3">
    <property type="entry name" value="PHOSPHATE ACETYLTRANSFERASE"/>
    <property type="match status" value="1"/>
</dbReference>
<dbReference type="RefSeq" id="WP_006426680.1">
    <property type="nucleotide sequence ID" value="NZ_CAXSPU010000004.1"/>
</dbReference>
<dbReference type="Proteomes" id="UP000449249">
    <property type="component" value="Unassembled WGS sequence"/>
</dbReference>
<evidence type="ECO:0000256" key="5">
    <source>
        <dbReference type="ARBA" id="ARBA00021528"/>
    </source>
</evidence>
<protein>
    <recommendedName>
        <fullName evidence="5">Phosphate acetyltransferase</fullName>
        <ecNumber evidence="4">2.3.1.8</ecNumber>
    </recommendedName>
    <alternativeName>
        <fullName evidence="8">Phosphotransacetylase</fullName>
    </alternativeName>
</protein>
<dbReference type="NCBIfam" id="NF007233">
    <property type="entry name" value="PRK09653.1"/>
    <property type="match status" value="1"/>
</dbReference>
<evidence type="ECO:0000256" key="6">
    <source>
        <dbReference type="ARBA" id="ARBA00022679"/>
    </source>
</evidence>
<dbReference type="EMBL" id="JAAIOD010000001">
    <property type="protein sequence ID" value="NSE56569.1"/>
    <property type="molecule type" value="Genomic_DNA"/>
</dbReference>
<name>A0A173RNP3_9FIRM</name>
<dbReference type="Pfam" id="PF01515">
    <property type="entry name" value="PTA_PTB"/>
    <property type="match status" value="1"/>
</dbReference>
<dbReference type="Gene3D" id="3.40.50.10950">
    <property type="match status" value="1"/>
</dbReference>
<accession>A0A173RNP3</accession>
<dbReference type="InterPro" id="IPR004614">
    <property type="entry name" value="P_AcTrfase"/>
</dbReference>
<keyword evidence="7 10" id="KW-0012">Acyltransferase</keyword>
<dbReference type="AlphaFoldDB" id="A0A173RNP3"/>
<evidence type="ECO:0000313" key="14">
    <source>
        <dbReference type="Proteomes" id="UP000449249"/>
    </source>
</evidence>
<dbReference type="Proteomes" id="UP000095597">
    <property type="component" value="Unassembled WGS sequence"/>
</dbReference>
<dbReference type="EC" id="2.3.1.8" evidence="4"/>
<dbReference type="Gene3D" id="3.40.50.10750">
    <property type="entry name" value="Isocitrate/Isopropylmalate dehydrogenase-like"/>
    <property type="match status" value="1"/>
</dbReference>
<evidence type="ECO:0000259" key="9">
    <source>
        <dbReference type="Pfam" id="PF01515"/>
    </source>
</evidence>
<dbReference type="GeneID" id="93136717"/>
<dbReference type="EMBL" id="WWSH01000003">
    <property type="protein sequence ID" value="MZK09843.1"/>
    <property type="molecule type" value="Genomic_DNA"/>
</dbReference>
<dbReference type="InterPro" id="IPR002505">
    <property type="entry name" value="PTA_PTB"/>
</dbReference>
<evidence type="ECO:0000313" key="13">
    <source>
        <dbReference type="Proteomes" id="UP000095597"/>
    </source>
</evidence>
<dbReference type="EMBL" id="CYXO01000002">
    <property type="protein sequence ID" value="CUM79249.1"/>
    <property type="molecule type" value="Genomic_DNA"/>
</dbReference>
<evidence type="ECO:0000256" key="7">
    <source>
        <dbReference type="ARBA" id="ARBA00023315"/>
    </source>
</evidence>
<dbReference type="GO" id="GO:0008959">
    <property type="term" value="F:phosphate acetyltransferase activity"/>
    <property type="evidence" value="ECO:0007669"/>
    <property type="project" value="UniProtKB-EC"/>
</dbReference>
<evidence type="ECO:0000313" key="12">
    <source>
        <dbReference type="EMBL" id="NSE56569.1"/>
    </source>
</evidence>
<reference evidence="12" key="3">
    <citation type="journal article" date="2020" name="Cell Host Microbe">
        <title>Functional and Genomic Variation between Human-Derived Isolates of Lachnospiraceae Reveals Inter- and Intra-Species Diversity.</title>
        <authorList>
            <person name="Sorbara M.T."/>
            <person name="Littmann E.R."/>
            <person name="Fontana E."/>
            <person name="Moody T.U."/>
            <person name="Kohout C.E."/>
            <person name="Gjonbalaj M."/>
            <person name="Eaton V."/>
            <person name="Seok R."/>
            <person name="Leiner I.M."/>
            <person name="Pamer E.G."/>
        </authorList>
    </citation>
    <scope>NUCLEOTIDE SEQUENCE</scope>
    <source>
        <strain evidence="12">MSK.10.16</strain>
    </source>
</reference>
<reference evidence="10 13" key="1">
    <citation type="submission" date="2015-09" db="EMBL/GenBank/DDBJ databases">
        <authorList>
            <consortium name="Pathogen Informatics"/>
        </authorList>
    </citation>
    <scope>NUCLEOTIDE SEQUENCE [LARGE SCALE GENOMIC DNA]</scope>
    <source>
        <strain evidence="10 13">2789STDY5834961</strain>
    </source>
</reference>
<dbReference type="NCBIfam" id="TIGR00651">
    <property type="entry name" value="pta"/>
    <property type="match status" value="1"/>
</dbReference>
<comment type="similarity">
    <text evidence="3">Belongs to the phosphate acetyltransferase and butyryltransferase family.</text>
</comment>
<evidence type="ECO:0000313" key="11">
    <source>
        <dbReference type="EMBL" id="MZK09843.1"/>
    </source>
</evidence>
<reference evidence="11 14" key="2">
    <citation type="journal article" date="2019" name="Nat. Med.">
        <title>A library of human gut bacterial isolates paired with longitudinal multiomics data enables mechanistic microbiome research.</title>
        <authorList>
            <person name="Poyet M."/>
            <person name="Groussin M."/>
            <person name="Gibbons S.M."/>
            <person name="Avila-Pacheco J."/>
            <person name="Jiang X."/>
            <person name="Kearney S.M."/>
            <person name="Perrotta A.R."/>
            <person name="Berdy B."/>
            <person name="Zhao S."/>
            <person name="Lieberman T.D."/>
            <person name="Swanson P.K."/>
            <person name="Smith M."/>
            <person name="Roesemann S."/>
            <person name="Alexander J.E."/>
            <person name="Rich S.A."/>
            <person name="Livny J."/>
            <person name="Vlamakis H."/>
            <person name="Clish C."/>
            <person name="Bullock K."/>
            <person name="Deik A."/>
            <person name="Scott J."/>
            <person name="Pierce K.A."/>
            <person name="Xavier R.J."/>
            <person name="Alm E.J."/>
        </authorList>
    </citation>
    <scope>NUCLEOTIDE SEQUENCE [LARGE SCALE GENOMIC DNA]</scope>
    <source>
        <strain evidence="11 14">BIOML-A1</strain>
    </source>
</reference>
<comment type="pathway">
    <text evidence="2">Metabolic intermediate biosynthesis; acetyl-CoA biosynthesis; acetyl-CoA from acetate: step 2/2.</text>
</comment>
<dbReference type="SUPFAM" id="SSF53659">
    <property type="entry name" value="Isocitrate/Isopropylmalate dehydrogenase-like"/>
    <property type="match status" value="1"/>
</dbReference>
<comment type="catalytic activity">
    <reaction evidence="1">
        <text>acetyl-CoA + phosphate = acetyl phosphate + CoA</text>
        <dbReference type="Rhea" id="RHEA:19521"/>
        <dbReference type="ChEBI" id="CHEBI:22191"/>
        <dbReference type="ChEBI" id="CHEBI:43474"/>
        <dbReference type="ChEBI" id="CHEBI:57287"/>
        <dbReference type="ChEBI" id="CHEBI:57288"/>
        <dbReference type="EC" id="2.3.1.8"/>
    </reaction>
</comment>
<gene>
    <name evidence="10" type="primary">pta</name>
    <name evidence="10" type="ORF">ERS852573_00577</name>
    <name evidence="12" type="ORF">G4332_00245</name>
    <name evidence="11" type="ORF">GT576_05735</name>
</gene>
<dbReference type="OrthoDB" id="9805787at2"/>
<dbReference type="InterPro" id="IPR042112">
    <property type="entry name" value="P_AcTrfase_dom2"/>
</dbReference>
<evidence type="ECO:0000313" key="10">
    <source>
        <dbReference type="EMBL" id="CUM79249.1"/>
    </source>
</evidence>